<sequence>LDLVLKLTPPAPSSPEEIKEVIDGGIEEEEGATLVRVEGVKDDRQVRYDTYVSSPGLEESYERYQITHEACLTGHAAFLFVKLFVHERVKKTGVFVPETLSPDIRSFYFQEAAKFGINAVEVVETNL</sequence>
<reference evidence="1" key="1">
    <citation type="journal article" date="2015" name="Nature">
        <title>Complex archaea that bridge the gap between prokaryotes and eukaryotes.</title>
        <authorList>
            <person name="Spang A."/>
            <person name="Saw J.H."/>
            <person name="Jorgensen S.L."/>
            <person name="Zaremba-Niedzwiedzka K."/>
            <person name="Martijn J."/>
            <person name="Lind A.E."/>
            <person name="van Eijk R."/>
            <person name="Schleper C."/>
            <person name="Guy L."/>
            <person name="Ettema T.J."/>
        </authorList>
    </citation>
    <scope>NUCLEOTIDE SEQUENCE</scope>
</reference>
<organism evidence="1">
    <name type="scientific">marine sediment metagenome</name>
    <dbReference type="NCBI Taxonomy" id="412755"/>
    <lineage>
        <taxon>unclassified sequences</taxon>
        <taxon>metagenomes</taxon>
        <taxon>ecological metagenomes</taxon>
    </lineage>
</organism>
<dbReference type="AlphaFoldDB" id="A0A0F9CXE3"/>
<feature type="non-terminal residue" evidence="1">
    <location>
        <position position="1"/>
    </location>
</feature>
<dbReference type="EMBL" id="LAZR01031384">
    <property type="protein sequence ID" value="KKL53914.1"/>
    <property type="molecule type" value="Genomic_DNA"/>
</dbReference>
<protein>
    <recommendedName>
        <fullName evidence="2">Saccharopine dehydrogenase-like C-terminal domain-containing protein</fullName>
    </recommendedName>
</protein>
<evidence type="ECO:0008006" key="2">
    <source>
        <dbReference type="Google" id="ProtNLM"/>
    </source>
</evidence>
<proteinExistence type="predicted"/>
<gene>
    <name evidence="1" type="ORF">LCGC14_2270680</name>
</gene>
<accession>A0A0F9CXE3</accession>
<evidence type="ECO:0000313" key="1">
    <source>
        <dbReference type="EMBL" id="KKL53914.1"/>
    </source>
</evidence>
<name>A0A0F9CXE3_9ZZZZ</name>
<comment type="caution">
    <text evidence="1">The sequence shown here is derived from an EMBL/GenBank/DDBJ whole genome shotgun (WGS) entry which is preliminary data.</text>
</comment>